<evidence type="ECO:0000259" key="9">
    <source>
        <dbReference type="Pfam" id="PF03175"/>
    </source>
</evidence>
<evidence type="ECO:0000256" key="2">
    <source>
        <dbReference type="ARBA" id="ARBA00012417"/>
    </source>
</evidence>
<evidence type="ECO:0000313" key="11">
    <source>
        <dbReference type="Proteomes" id="UP000507470"/>
    </source>
</evidence>
<dbReference type="InterPro" id="IPR043502">
    <property type="entry name" value="DNA/RNA_pol_sf"/>
</dbReference>
<keyword evidence="11" id="KW-1185">Reference proteome</keyword>
<comment type="catalytic activity">
    <reaction evidence="8">
        <text>DNA(n) + a 2'-deoxyribonucleoside 5'-triphosphate = DNA(n+1) + diphosphate</text>
        <dbReference type="Rhea" id="RHEA:22508"/>
        <dbReference type="Rhea" id="RHEA-COMP:17339"/>
        <dbReference type="Rhea" id="RHEA-COMP:17340"/>
        <dbReference type="ChEBI" id="CHEBI:33019"/>
        <dbReference type="ChEBI" id="CHEBI:61560"/>
        <dbReference type="ChEBI" id="CHEBI:173112"/>
        <dbReference type="EC" id="2.7.7.7"/>
    </reaction>
</comment>
<dbReference type="Proteomes" id="UP000507470">
    <property type="component" value="Unassembled WGS sequence"/>
</dbReference>
<comment type="similarity">
    <text evidence="1">Belongs to the DNA polymerase type-B family.</text>
</comment>
<accession>A0A6J8DSX3</accession>
<evidence type="ECO:0000256" key="1">
    <source>
        <dbReference type="ARBA" id="ARBA00005755"/>
    </source>
</evidence>
<evidence type="ECO:0000256" key="8">
    <source>
        <dbReference type="ARBA" id="ARBA00049244"/>
    </source>
</evidence>
<sequence length="201" mass="23309">MYKETTKEESIHYYDVTSLYPFINKTGKIPLGHPMIITENLKSIDEYEGLVKCKIIPPRNLYLPVLPARLRGKLVFGLCRTCMEDGVTENCCHDVDSTALTGTWVSDKIKKAVQKGYKIAEIYEVWHFENVSQYDPLIRQGGVFTEYVNTFLKIKQEASGWPDWCKTKEDHQKYIEDYYTKEGIRLDARNINWNPTGQINA</sequence>
<dbReference type="SUPFAM" id="SSF56672">
    <property type="entry name" value="DNA/RNA polymerases"/>
    <property type="match status" value="1"/>
</dbReference>
<dbReference type="EMBL" id="CACVKT020007797">
    <property type="protein sequence ID" value="CAC5410782.1"/>
    <property type="molecule type" value="Genomic_DNA"/>
</dbReference>
<evidence type="ECO:0000256" key="7">
    <source>
        <dbReference type="ARBA" id="ARBA00023125"/>
    </source>
</evidence>
<evidence type="ECO:0000256" key="3">
    <source>
        <dbReference type="ARBA" id="ARBA00022679"/>
    </source>
</evidence>
<keyword evidence="3" id="KW-0808">Transferase</keyword>
<evidence type="ECO:0000256" key="5">
    <source>
        <dbReference type="ARBA" id="ARBA00022705"/>
    </source>
</evidence>
<dbReference type="GO" id="GO:0006260">
    <property type="term" value="P:DNA replication"/>
    <property type="evidence" value="ECO:0007669"/>
    <property type="project" value="UniProtKB-KW"/>
</dbReference>
<dbReference type="GO" id="GO:0000166">
    <property type="term" value="F:nucleotide binding"/>
    <property type="evidence" value="ECO:0007669"/>
    <property type="project" value="InterPro"/>
</dbReference>
<evidence type="ECO:0000256" key="6">
    <source>
        <dbReference type="ARBA" id="ARBA00022932"/>
    </source>
</evidence>
<evidence type="ECO:0000313" key="10">
    <source>
        <dbReference type="EMBL" id="CAC5410782.1"/>
    </source>
</evidence>
<dbReference type="OrthoDB" id="10053808at2759"/>
<keyword evidence="7" id="KW-0238">DNA-binding</keyword>
<dbReference type="AlphaFoldDB" id="A0A6J8DSX3"/>
<gene>
    <name evidence="10" type="ORF">MCOR_43944</name>
</gene>
<dbReference type="GO" id="GO:0003677">
    <property type="term" value="F:DNA binding"/>
    <property type="evidence" value="ECO:0007669"/>
    <property type="project" value="UniProtKB-KW"/>
</dbReference>
<dbReference type="PANTHER" id="PTHR33568:SF3">
    <property type="entry name" value="DNA-DIRECTED DNA POLYMERASE"/>
    <property type="match status" value="1"/>
</dbReference>
<dbReference type="EC" id="2.7.7.7" evidence="2"/>
<name>A0A6J8DSX3_MYTCO</name>
<organism evidence="10 11">
    <name type="scientific">Mytilus coruscus</name>
    <name type="common">Sea mussel</name>
    <dbReference type="NCBI Taxonomy" id="42192"/>
    <lineage>
        <taxon>Eukaryota</taxon>
        <taxon>Metazoa</taxon>
        <taxon>Spiralia</taxon>
        <taxon>Lophotrochozoa</taxon>
        <taxon>Mollusca</taxon>
        <taxon>Bivalvia</taxon>
        <taxon>Autobranchia</taxon>
        <taxon>Pteriomorphia</taxon>
        <taxon>Mytilida</taxon>
        <taxon>Mytiloidea</taxon>
        <taxon>Mytilidae</taxon>
        <taxon>Mytilinae</taxon>
        <taxon>Mytilus</taxon>
    </lineage>
</organism>
<dbReference type="InterPro" id="IPR004868">
    <property type="entry name" value="DNA-dir_DNA_pol_B_mt/vir"/>
</dbReference>
<protein>
    <recommendedName>
        <fullName evidence="2">DNA-directed DNA polymerase</fullName>
        <ecNumber evidence="2">2.7.7.7</ecNumber>
    </recommendedName>
</protein>
<keyword evidence="5" id="KW-0235">DNA replication</keyword>
<keyword evidence="4" id="KW-0548">Nucleotidyltransferase</keyword>
<feature type="domain" description="DNA-directed DNA polymerase family B mitochondria/virus" evidence="9">
    <location>
        <begin position="5"/>
        <end position="160"/>
    </location>
</feature>
<keyword evidence="6" id="KW-0239">DNA-directed DNA polymerase</keyword>
<dbReference type="Pfam" id="PF03175">
    <property type="entry name" value="DNA_pol_B_2"/>
    <property type="match status" value="1"/>
</dbReference>
<reference evidence="10 11" key="1">
    <citation type="submission" date="2020-06" db="EMBL/GenBank/DDBJ databases">
        <authorList>
            <person name="Li R."/>
            <person name="Bekaert M."/>
        </authorList>
    </citation>
    <scope>NUCLEOTIDE SEQUENCE [LARGE SCALE GENOMIC DNA]</scope>
    <source>
        <strain evidence="11">wild</strain>
    </source>
</reference>
<dbReference type="GO" id="GO:0003887">
    <property type="term" value="F:DNA-directed DNA polymerase activity"/>
    <property type="evidence" value="ECO:0007669"/>
    <property type="project" value="UniProtKB-KW"/>
</dbReference>
<evidence type="ECO:0000256" key="4">
    <source>
        <dbReference type="ARBA" id="ARBA00022695"/>
    </source>
</evidence>
<dbReference type="PANTHER" id="PTHR33568">
    <property type="entry name" value="DNA POLYMERASE"/>
    <property type="match status" value="1"/>
</dbReference>
<proteinExistence type="inferred from homology"/>